<name>A0A124GN94_PICGL</name>
<accession>A0A124GN94</accession>
<dbReference type="AlphaFoldDB" id="A0A124GN94"/>
<evidence type="ECO:0000256" key="1">
    <source>
        <dbReference type="SAM" id="Phobius"/>
    </source>
</evidence>
<geneLocation type="mitochondrion" evidence="2"/>
<organism evidence="2">
    <name type="scientific">Picea glauca</name>
    <name type="common">White spruce</name>
    <name type="synonym">Pinus glauca</name>
    <dbReference type="NCBI Taxonomy" id="3330"/>
    <lineage>
        <taxon>Eukaryota</taxon>
        <taxon>Viridiplantae</taxon>
        <taxon>Streptophyta</taxon>
        <taxon>Embryophyta</taxon>
        <taxon>Tracheophyta</taxon>
        <taxon>Spermatophyta</taxon>
        <taxon>Pinopsida</taxon>
        <taxon>Pinidae</taxon>
        <taxon>Conifers I</taxon>
        <taxon>Pinales</taxon>
        <taxon>Pinaceae</taxon>
        <taxon>Picea</taxon>
    </lineage>
</organism>
<keyword evidence="1" id="KW-0812">Transmembrane</keyword>
<evidence type="ECO:0000313" key="2">
    <source>
        <dbReference type="EMBL" id="KUM48078.1"/>
    </source>
</evidence>
<proteinExistence type="predicted"/>
<reference evidence="2" key="1">
    <citation type="journal article" date="2015" name="Genome Biol. Evol.">
        <title>Organellar Genomes of White Spruce (Picea glauca): Assembly and Annotation.</title>
        <authorList>
            <person name="Jackman S.D."/>
            <person name="Warren R.L."/>
            <person name="Gibb E.A."/>
            <person name="Vandervalk B.P."/>
            <person name="Mohamadi H."/>
            <person name="Chu J."/>
            <person name="Raymond A."/>
            <person name="Pleasance S."/>
            <person name="Coope R."/>
            <person name="Wildung M.R."/>
            <person name="Ritland C.E."/>
            <person name="Bousquet J."/>
            <person name="Jones S.J."/>
            <person name="Bohlmann J."/>
            <person name="Birol I."/>
        </authorList>
    </citation>
    <scope>NUCLEOTIDE SEQUENCE [LARGE SCALE GENOMIC DNA]</scope>
    <source>
        <tissue evidence="2">Flushing bud</tissue>
    </source>
</reference>
<comment type="caution">
    <text evidence="2">The sequence shown here is derived from an EMBL/GenBank/DDBJ whole genome shotgun (WGS) entry which is preliminary data.</text>
</comment>
<feature type="transmembrane region" description="Helical" evidence="1">
    <location>
        <begin position="45"/>
        <end position="67"/>
    </location>
</feature>
<sequence length="69" mass="8141">MPLIRSNPQVPILYFLSYDQTWNGLPLIRLGRICPLSLGFKRNTFIIILHLYVRLTYIYVSLFIVTINK</sequence>
<protein>
    <submittedName>
        <fullName evidence="2">Uncharacterized protein</fullName>
    </submittedName>
</protein>
<keyword evidence="1" id="KW-0472">Membrane</keyword>
<keyword evidence="1" id="KW-1133">Transmembrane helix</keyword>
<gene>
    <name evidence="2" type="ORF">ABT39_MTgene5074</name>
</gene>
<keyword evidence="2" id="KW-0496">Mitochondrion</keyword>
<dbReference type="EMBL" id="LKAM01000006">
    <property type="protein sequence ID" value="KUM48078.1"/>
    <property type="molecule type" value="Genomic_DNA"/>
</dbReference>